<evidence type="ECO:0000256" key="5">
    <source>
        <dbReference type="ARBA" id="ARBA00023002"/>
    </source>
</evidence>
<keyword evidence="3 8" id="KW-0349">Heme</keyword>
<organism evidence="10 11">
    <name type="scientific">Tothia fuscella</name>
    <dbReference type="NCBI Taxonomy" id="1048955"/>
    <lineage>
        <taxon>Eukaryota</taxon>
        <taxon>Fungi</taxon>
        <taxon>Dikarya</taxon>
        <taxon>Ascomycota</taxon>
        <taxon>Pezizomycotina</taxon>
        <taxon>Dothideomycetes</taxon>
        <taxon>Pleosporomycetidae</taxon>
        <taxon>Venturiales</taxon>
        <taxon>Cylindrosympodiaceae</taxon>
        <taxon>Tothia</taxon>
    </lineage>
</organism>
<evidence type="ECO:0000256" key="6">
    <source>
        <dbReference type="ARBA" id="ARBA00023004"/>
    </source>
</evidence>
<reference evidence="10" key="1">
    <citation type="journal article" date="2020" name="Stud. Mycol.">
        <title>101 Dothideomycetes genomes: a test case for predicting lifestyles and emergence of pathogens.</title>
        <authorList>
            <person name="Haridas S."/>
            <person name="Albert R."/>
            <person name="Binder M."/>
            <person name="Bloem J."/>
            <person name="Labutti K."/>
            <person name="Salamov A."/>
            <person name="Andreopoulos B."/>
            <person name="Baker S."/>
            <person name="Barry K."/>
            <person name="Bills G."/>
            <person name="Bluhm B."/>
            <person name="Cannon C."/>
            <person name="Castanera R."/>
            <person name="Culley D."/>
            <person name="Daum C."/>
            <person name="Ezra D."/>
            <person name="Gonzalez J."/>
            <person name="Henrissat B."/>
            <person name="Kuo A."/>
            <person name="Liang C."/>
            <person name="Lipzen A."/>
            <person name="Lutzoni F."/>
            <person name="Magnuson J."/>
            <person name="Mondo S."/>
            <person name="Nolan M."/>
            <person name="Ohm R."/>
            <person name="Pangilinan J."/>
            <person name="Park H.-J."/>
            <person name="Ramirez L."/>
            <person name="Alfaro M."/>
            <person name="Sun H."/>
            <person name="Tritt A."/>
            <person name="Yoshinaga Y."/>
            <person name="Zwiers L.-H."/>
            <person name="Turgeon B."/>
            <person name="Goodwin S."/>
            <person name="Spatafora J."/>
            <person name="Crous P."/>
            <person name="Grigoriev I."/>
        </authorList>
    </citation>
    <scope>NUCLEOTIDE SEQUENCE</scope>
    <source>
        <strain evidence="10">CBS 130266</strain>
    </source>
</reference>
<dbReference type="EMBL" id="MU007110">
    <property type="protein sequence ID" value="KAF2420360.1"/>
    <property type="molecule type" value="Genomic_DNA"/>
</dbReference>
<dbReference type="PANTHER" id="PTHR46206">
    <property type="entry name" value="CYTOCHROME P450"/>
    <property type="match status" value="1"/>
</dbReference>
<dbReference type="AlphaFoldDB" id="A0A9P4NGB5"/>
<dbReference type="Pfam" id="PF00067">
    <property type="entry name" value="p450"/>
    <property type="match status" value="1"/>
</dbReference>
<dbReference type="OrthoDB" id="1844152at2759"/>
<comment type="caution">
    <text evidence="10">The sequence shown here is derived from an EMBL/GenBank/DDBJ whole genome shotgun (WGS) entry which is preliminary data.</text>
</comment>
<evidence type="ECO:0000256" key="3">
    <source>
        <dbReference type="ARBA" id="ARBA00022617"/>
    </source>
</evidence>
<evidence type="ECO:0000313" key="10">
    <source>
        <dbReference type="EMBL" id="KAF2420360.1"/>
    </source>
</evidence>
<dbReference type="PROSITE" id="PS00086">
    <property type="entry name" value="CYTOCHROME_P450"/>
    <property type="match status" value="1"/>
</dbReference>
<dbReference type="InterPro" id="IPR036396">
    <property type="entry name" value="Cyt_P450_sf"/>
</dbReference>
<proteinExistence type="inferred from homology"/>
<dbReference type="InterPro" id="IPR017972">
    <property type="entry name" value="Cyt_P450_CS"/>
</dbReference>
<evidence type="ECO:0000313" key="11">
    <source>
        <dbReference type="Proteomes" id="UP000800235"/>
    </source>
</evidence>
<keyword evidence="5 9" id="KW-0560">Oxidoreductase</keyword>
<keyword evidence="4 8" id="KW-0479">Metal-binding</keyword>
<dbReference type="GO" id="GO:0005506">
    <property type="term" value="F:iron ion binding"/>
    <property type="evidence" value="ECO:0007669"/>
    <property type="project" value="InterPro"/>
</dbReference>
<dbReference type="GO" id="GO:0020037">
    <property type="term" value="F:heme binding"/>
    <property type="evidence" value="ECO:0007669"/>
    <property type="project" value="InterPro"/>
</dbReference>
<sequence length="524" mass="59178">MSSSSHTNGTAVDSIITSHGASAHFPWSAYAIVPFVVFCLVQILRPARVPAIQSVTPKTLFGRGDWKARQEFMRDAAKIIRDGFSAVGHHKPFRVIADVGDMVILPPSVANDIRNDNKLSFVEFVGQQFHKSLPGFEPFEKGISDHIFIKAVRINLTQQIGKIIPPLMSEAGHAVKDIFTDEEDWHEVVLRGTLLTLVSRMSSRVFLGAEICRNVAWLNIIKQYVMDSVPAVEQLSSFPPFVRRIVHWVLPRCRKVRAHIQAANDIIWPVIKKRQAEKAALLQQGKEAIQYNDAIEWFEEQAMGAKYDPAIKQIALAIAAVHTTTDLLTQTMFQILQHPEIIQPLRDEMYSVFSEGPLQKTSMYRLKLLDSVLKESQRLKPSFILSMNRVAMKDTRLPDGTFIPKGTKLGVSLHNLWDGSVYENPEVWDPYRFLKLRERPGQENAWQLATTSPEHLAFGHGLHSCPGRFMATNELKIALCHMLLKYDWKLAPGVVPRVIAKGTALHADPMARVLLRRRQAEVDL</sequence>
<keyword evidence="6 8" id="KW-0408">Iron</keyword>
<name>A0A9P4NGB5_9PEZI</name>
<dbReference type="SUPFAM" id="SSF48264">
    <property type="entry name" value="Cytochrome P450"/>
    <property type="match status" value="1"/>
</dbReference>
<dbReference type="InterPro" id="IPR001128">
    <property type="entry name" value="Cyt_P450"/>
</dbReference>
<gene>
    <name evidence="10" type="ORF">EJ08DRAFT_642218</name>
</gene>
<comment type="cofactor">
    <cofactor evidence="1 8">
        <name>heme</name>
        <dbReference type="ChEBI" id="CHEBI:30413"/>
    </cofactor>
</comment>
<evidence type="ECO:0000256" key="4">
    <source>
        <dbReference type="ARBA" id="ARBA00022723"/>
    </source>
</evidence>
<dbReference type="PRINTS" id="PR00465">
    <property type="entry name" value="EP450IV"/>
</dbReference>
<evidence type="ECO:0000256" key="2">
    <source>
        <dbReference type="ARBA" id="ARBA00010617"/>
    </source>
</evidence>
<keyword evidence="11" id="KW-1185">Reference proteome</keyword>
<dbReference type="Proteomes" id="UP000800235">
    <property type="component" value="Unassembled WGS sequence"/>
</dbReference>
<evidence type="ECO:0000256" key="1">
    <source>
        <dbReference type="ARBA" id="ARBA00001971"/>
    </source>
</evidence>
<evidence type="ECO:0000256" key="7">
    <source>
        <dbReference type="ARBA" id="ARBA00023033"/>
    </source>
</evidence>
<dbReference type="GO" id="GO:0004497">
    <property type="term" value="F:monooxygenase activity"/>
    <property type="evidence" value="ECO:0007669"/>
    <property type="project" value="UniProtKB-KW"/>
</dbReference>
<protein>
    <submittedName>
        <fullName evidence="10">Cytochrome protein</fullName>
    </submittedName>
</protein>
<accession>A0A9P4NGB5</accession>
<evidence type="ECO:0000256" key="8">
    <source>
        <dbReference type="PIRSR" id="PIRSR602403-1"/>
    </source>
</evidence>
<comment type="similarity">
    <text evidence="2 9">Belongs to the cytochrome P450 family.</text>
</comment>
<dbReference type="PANTHER" id="PTHR46206:SF2">
    <property type="entry name" value="CYTOCHROME P450 MONOOXYGENASE AUSG-RELATED"/>
    <property type="match status" value="1"/>
</dbReference>
<feature type="binding site" description="axial binding residue" evidence="8">
    <location>
        <position position="465"/>
    </location>
    <ligand>
        <name>heme</name>
        <dbReference type="ChEBI" id="CHEBI:30413"/>
    </ligand>
    <ligandPart>
        <name>Fe</name>
        <dbReference type="ChEBI" id="CHEBI:18248"/>
    </ligandPart>
</feature>
<keyword evidence="7 9" id="KW-0503">Monooxygenase</keyword>
<dbReference type="InterPro" id="IPR002403">
    <property type="entry name" value="Cyt_P450_E_grp-IV"/>
</dbReference>
<dbReference type="GO" id="GO:0016705">
    <property type="term" value="F:oxidoreductase activity, acting on paired donors, with incorporation or reduction of molecular oxygen"/>
    <property type="evidence" value="ECO:0007669"/>
    <property type="project" value="InterPro"/>
</dbReference>
<evidence type="ECO:0000256" key="9">
    <source>
        <dbReference type="RuleBase" id="RU000461"/>
    </source>
</evidence>
<dbReference type="Gene3D" id="1.10.630.10">
    <property type="entry name" value="Cytochrome P450"/>
    <property type="match status" value="1"/>
</dbReference>
<dbReference type="CDD" id="cd11041">
    <property type="entry name" value="CYP503A1-like"/>
    <property type="match status" value="1"/>
</dbReference>